<keyword evidence="2" id="KW-1133">Transmembrane helix</keyword>
<dbReference type="Gene3D" id="3.10.450.240">
    <property type="match status" value="1"/>
</dbReference>
<dbReference type="InterPro" id="IPR032710">
    <property type="entry name" value="NTF2-like_dom_sf"/>
</dbReference>
<dbReference type="AlphaFoldDB" id="A0A1N7J537"/>
<feature type="transmembrane region" description="Helical" evidence="2">
    <location>
        <begin position="89"/>
        <end position="108"/>
    </location>
</feature>
<accession>A0A1N7J537</accession>
<dbReference type="STRING" id="484498.SAMN05421686_101369"/>
<evidence type="ECO:0000313" key="6">
    <source>
        <dbReference type="Proteomes" id="UP000185639"/>
    </source>
</evidence>
<proteinExistence type="predicted"/>
<dbReference type="Pfam" id="PF04280">
    <property type="entry name" value="Tim44"/>
    <property type="match status" value="1"/>
</dbReference>
<organism evidence="5 6">
    <name type="scientific">Thalassolituus maritimus</name>
    <dbReference type="NCBI Taxonomy" id="484498"/>
    <lineage>
        <taxon>Bacteria</taxon>
        <taxon>Pseudomonadati</taxon>
        <taxon>Pseudomonadota</taxon>
        <taxon>Gammaproteobacteria</taxon>
        <taxon>Oceanospirillales</taxon>
        <taxon>Oceanospirillaceae</taxon>
        <taxon>Thalassolituus</taxon>
    </lineage>
</organism>
<reference evidence="6" key="1">
    <citation type="submission" date="2017-01" db="EMBL/GenBank/DDBJ databases">
        <authorList>
            <person name="Varghese N."/>
            <person name="Submissions S."/>
        </authorList>
    </citation>
    <scope>NUCLEOTIDE SEQUENCE [LARGE SCALE GENOMIC DNA]</scope>
    <source>
        <strain evidence="6">DSM 24913</strain>
    </source>
</reference>
<dbReference type="SMART" id="SM00978">
    <property type="entry name" value="Tim44"/>
    <property type="match status" value="1"/>
</dbReference>
<feature type="signal peptide" evidence="3">
    <location>
        <begin position="1"/>
        <end position="23"/>
    </location>
</feature>
<dbReference type="Proteomes" id="UP000185639">
    <property type="component" value="Unassembled WGS sequence"/>
</dbReference>
<dbReference type="SUPFAM" id="SSF54427">
    <property type="entry name" value="NTF2-like"/>
    <property type="match status" value="1"/>
</dbReference>
<evidence type="ECO:0000256" key="3">
    <source>
        <dbReference type="SAM" id="SignalP"/>
    </source>
</evidence>
<feature type="domain" description="Tim44-like" evidence="4">
    <location>
        <begin position="141"/>
        <end position="272"/>
    </location>
</feature>
<evidence type="ECO:0000259" key="4">
    <source>
        <dbReference type="SMART" id="SM00978"/>
    </source>
</evidence>
<keyword evidence="3" id="KW-0732">Signal</keyword>
<evidence type="ECO:0000313" key="5">
    <source>
        <dbReference type="EMBL" id="SIS44475.1"/>
    </source>
</evidence>
<feature type="region of interest" description="Disordered" evidence="1">
    <location>
        <begin position="121"/>
        <end position="143"/>
    </location>
</feature>
<protein>
    <submittedName>
        <fullName evidence="5">Predicted lipid-binding transport protein, Tim44 family</fullName>
    </submittedName>
</protein>
<evidence type="ECO:0000256" key="2">
    <source>
        <dbReference type="SAM" id="Phobius"/>
    </source>
</evidence>
<feature type="compositionally biased region" description="Low complexity" evidence="1">
    <location>
        <begin position="121"/>
        <end position="135"/>
    </location>
</feature>
<dbReference type="InterPro" id="IPR007379">
    <property type="entry name" value="Tim44-like_dom"/>
</dbReference>
<keyword evidence="6" id="KW-1185">Reference proteome</keyword>
<feature type="chain" id="PRO_5012681476" evidence="3">
    <location>
        <begin position="24"/>
        <end position="273"/>
    </location>
</feature>
<dbReference type="PANTHER" id="PTHR41542">
    <property type="entry name" value="BLL5807 PROTEIN"/>
    <property type="match status" value="1"/>
</dbReference>
<dbReference type="OrthoDB" id="5298777at2"/>
<gene>
    <name evidence="5" type="ORF">SAMN05421686_101369</name>
</gene>
<sequence>MKTLITVLSAMLLTLGVVSEAHAKRFGSGGFGKSFPTQQRSAPAKQSDKTSGNTQAAPSKGGMMGGMMGGLLAGGLFAYLLGSGAFEGIQIMDILLLGLAAFVIIRLLRGAGQTQQRQAAAAAHGHASHQSFQSANETASATVATDQPMSLPADFDAEAFTQGALEHYHLVQQAWNDGNLDLIREYVSPELYDALAAQRNRLMVPPKTEILDLHAEIVRADETPTHREISVLFRGRCKDDLEKSEDGIFDVWHLERDLRDDNAPWLVVGIEAE</sequence>
<evidence type="ECO:0000256" key="1">
    <source>
        <dbReference type="SAM" id="MobiDB-lite"/>
    </source>
</evidence>
<keyword evidence="2" id="KW-0812">Transmembrane</keyword>
<feature type="transmembrane region" description="Helical" evidence="2">
    <location>
        <begin position="63"/>
        <end position="82"/>
    </location>
</feature>
<dbReference type="RefSeq" id="WP_076513879.1">
    <property type="nucleotide sequence ID" value="NZ_FTOH01000001.1"/>
</dbReference>
<dbReference type="EMBL" id="FTOH01000001">
    <property type="protein sequence ID" value="SIS44475.1"/>
    <property type="molecule type" value="Genomic_DNA"/>
</dbReference>
<dbReference type="PANTHER" id="PTHR41542:SF1">
    <property type="entry name" value="BLL5807 PROTEIN"/>
    <property type="match status" value="1"/>
</dbReference>
<feature type="region of interest" description="Disordered" evidence="1">
    <location>
        <begin position="30"/>
        <end position="60"/>
    </location>
</feature>
<name>A0A1N7J537_9GAMM</name>
<keyword evidence="2" id="KW-0472">Membrane</keyword>